<dbReference type="PANTHER" id="PTHR43102">
    <property type="entry name" value="SLR1143 PROTEIN"/>
    <property type="match status" value="1"/>
</dbReference>
<name>A0ABR6VMV0_9BACT</name>
<evidence type="ECO:0000259" key="1">
    <source>
        <dbReference type="Pfam" id="PF01590"/>
    </source>
</evidence>
<comment type="caution">
    <text evidence="2">The sequence shown here is derived from an EMBL/GenBank/DDBJ whole genome shotgun (WGS) entry which is preliminary data.</text>
</comment>
<dbReference type="InterPro" id="IPR029016">
    <property type="entry name" value="GAF-like_dom_sf"/>
</dbReference>
<dbReference type="RefSeq" id="WP_186631481.1">
    <property type="nucleotide sequence ID" value="NZ_JACOAF010000001.1"/>
</dbReference>
<sequence length="179" mass="20060">MDTKSENIACSGIEQERLVRWSQYVLLNETEAKAAFQHVTDMATRIFNVPWALVHFIETKSAKFKTSVSAEAAVFVDREIGWDALAFAGKDVFYVENPNEASDLFLSPFLPENEELRFYAGAPIRSADGINLGILAIADKKPRKFSVPDEEILLGLAAVVLDELEEWYCHFPSSEDLLA</sequence>
<evidence type="ECO:0000313" key="2">
    <source>
        <dbReference type="EMBL" id="MBC3538237.1"/>
    </source>
</evidence>
<dbReference type="PANTHER" id="PTHR43102:SF2">
    <property type="entry name" value="GAF DOMAIN-CONTAINING PROTEIN"/>
    <property type="match status" value="1"/>
</dbReference>
<reference evidence="2 3" key="1">
    <citation type="journal article" date="2019" name="Int. J. Syst. Evol. Microbiol.">
        <title>Rufibacter sediminis sp. nov., isolated from freshwater lake sediment.</title>
        <authorList>
            <person name="Qu J.H."/>
            <person name="Zhang L.J."/>
            <person name="Fu Y.H."/>
            <person name="Li H.F."/>
        </authorList>
    </citation>
    <scope>NUCLEOTIDE SEQUENCE [LARGE SCALE GENOMIC DNA]</scope>
    <source>
        <strain evidence="2 3">H-1</strain>
    </source>
</reference>
<evidence type="ECO:0000313" key="3">
    <source>
        <dbReference type="Proteomes" id="UP000659698"/>
    </source>
</evidence>
<protein>
    <submittedName>
        <fullName evidence="2">GAF domain-containing protein</fullName>
    </submittedName>
</protein>
<dbReference type="Pfam" id="PF01590">
    <property type="entry name" value="GAF"/>
    <property type="match status" value="1"/>
</dbReference>
<gene>
    <name evidence="2" type="ORF">H7U12_01005</name>
</gene>
<accession>A0ABR6VMV0</accession>
<dbReference type="SUPFAM" id="SSF55781">
    <property type="entry name" value="GAF domain-like"/>
    <property type="match status" value="1"/>
</dbReference>
<dbReference type="Gene3D" id="3.30.450.40">
    <property type="match status" value="1"/>
</dbReference>
<dbReference type="EMBL" id="JACOAF010000001">
    <property type="protein sequence ID" value="MBC3538237.1"/>
    <property type="molecule type" value="Genomic_DNA"/>
</dbReference>
<feature type="domain" description="GAF" evidence="1">
    <location>
        <begin position="34"/>
        <end position="159"/>
    </location>
</feature>
<organism evidence="2 3">
    <name type="scientific">Rufibacter sediminis</name>
    <dbReference type="NCBI Taxonomy" id="2762756"/>
    <lineage>
        <taxon>Bacteria</taxon>
        <taxon>Pseudomonadati</taxon>
        <taxon>Bacteroidota</taxon>
        <taxon>Cytophagia</taxon>
        <taxon>Cytophagales</taxon>
        <taxon>Hymenobacteraceae</taxon>
        <taxon>Rufibacter</taxon>
    </lineage>
</organism>
<dbReference type="InterPro" id="IPR003018">
    <property type="entry name" value="GAF"/>
</dbReference>
<proteinExistence type="predicted"/>
<dbReference type="Proteomes" id="UP000659698">
    <property type="component" value="Unassembled WGS sequence"/>
</dbReference>
<keyword evidence="3" id="KW-1185">Reference proteome</keyword>